<keyword evidence="3" id="KW-0378">Hydrolase</keyword>
<dbReference type="Pfam" id="PF02617">
    <property type="entry name" value="ClpS"/>
    <property type="match status" value="1"/>
</dbReference>
<comment type="caution">
    <text evidence="3">The sequence shown here is derived from an EMBL/GenBank/DDBJ whole genome shotgun (WGS) entry which is preliminary data.</text>
</comment>
<dbReference type="FunFam" id="3.30.1390.10:FF:000002">
    <property type="entry name" value="ATP-dependent Clp protease adapter protein ClpS"/>
    <property type="match status" value="1"/>
</dbReference>
<comment type="function">
    <text evidence="1">Involved in the modulation of the specificity of the ClpAP-mediated ATP-dependent protein degradation.</text>
</comment>
<dbReference type="Gene3D" id="3.30.1390.10">
    <property type="match status" value="1"/>
</dbReference>
<sequence>MDETITKTAKPKLKKPSQFQVLLLNDDYTEMDFVIEVVQRFFAKNEEAAHAIMIKVHLDGEGVCGIYSHDVAQTKVEQVIKFARENEQPLMCVIRELEK</sequence>
<evidence type="ECO:0000313" key="3">
    <source>
        <dbReference type="EMBL" id="NYT28477.1"/>
    </source>
</evidence>
<dbReference type="NCBIfam" id="NF000672">
    <property type="entry name" value="PRK00033.1-5"/>
    <property type="match status" value="1"/>
</dbReference>
<comment type="subunit">
    <text evidence="1">Binds to the N-terminal domain of the chaperone ClpA.</text>
</comment>
<organism evidence="3 4">
    <name type="scientific">Candidatus Thiodubiliella endoseptemdiera</name>
    <dbReference type="NCBI Taxonomy" id="2738886"/>
    <lineage>
        <taxon>Bacteria</taxon>
        <taxon>Pseudomonadati</taxon>
        <taxon>Pseudomonadota</taxon>
        <taxon>Gammaproteobacteria</taxon>
        <taxon>Candidatus Pseudothioglobaceae</taxon>
        <taxon>Candidatus Thiodubiliella</taxon>
    </lineage>
</organism>
<dbReference type="InterPro" id="IPR003769">
    <property type="entry name" value="ClpS_core"/>
</dbReference>
<dbReference type="SUPFAM" id="SSF54736">
    <property type="entry name" value="ClpS-like"/>
    <property type="match status" value="1"/>
</dbReference>
<dbReference type="AlphaFoldDB" id="A0A853F525"/>
<dbReference type="PANTHER" id="PTHR33473:SF19">
    <property type="entry name" value="ATP-DEPENDENT CLP PROTEASE ADAPTER PROTEIN CLPS"/>
    <property type="match status" value="1"/>
</dbReference>
<dbReference type="GO" id="GO:0008233">
    <property type="term" value="F:peptidase activity"/>
    <property type="evidence" value="ECO:0007669"/>
    <property type="project" value="UniProtKB-KW"/>
</dbReference>
<name>A0A853F525_9GAMM</name>
<evidence type="ECO:0000256" key="1">
    <source>
        <dbReference type="HAMAP-Rule" id="MF_00302"/>
    </source>
</evidence>
<dbReference type="EMBL" id="JACCHT010000002">
    <property type="protein sequence ID" value="NYT28477.1"/>
    <property type="molecule type" value="Genomic_DNA"/>
</dbReference>
<accession>A0A853F525</accession>
<dbReference type="InterPro" id="IPR014719">
    <property type="entry name" value="Ribosomal_bL12_C/ClpS-like"/>
</dbReference>
<proteinExistence type="inferred from homology"/>
<dbReference type="RefSeq" id="WP_369150496.1">
    <property type="nucleotide sequence ID" value="NZ_OZ156463.1"/>
</dbReference>
<dbReference type="GO" id="GO:0030163">
    <property type="term" value="P:protein catabolic process"/>
    <property type="evidence" value="ECO:0007669"/>
    <property type="project" value="InterPro"/>
</dbReference>
<reference evidence="3 4" key="1">
    <citation type="submission" date="2020-05" db="EMBL/GenBank/DDBJ databases">
        <title>Horizontal transmission and recombination maintain forever young bacterial symbiont genomes.</title>
        <authorList>
            <person name="Russell S.L."/>
            <person name="Pepper-Tunick E."/>
            <person name="Svedberg J."/>
            <person name="Byrne A."/>
            <person name="Ruelas Castillo J."/>
            <person name="Vollmers C."/>
            <person name="Beinart R.A."/>
            <person name="Corbett-Detig R."/>
        </authorList>
    </citation>
    <scope>NUCLEOTIDE SEQUENCE [LARGE SCALE GENOMIC DNA]</scope>
    <source>
        <strain evidence="3">455</strain>
    </source>
</reference>
<evidence type="ECO:0000313" key="4">
    <source>
        <dbReference type="Proteomes" id="UP000568751"/>
    </source>
</evidence>
<comment type="similarity">
    <text evidence="1">Belongs to the ClpS family.</text>
</comment>
<protein>
    <recommendedName>
        <fullName evidence="1">ATP-dependent Clp protease adapter protein ClpS</fullName>
    </recommendedName>
</protein>
<keyword evidence="3" id="KW-0645">Protease</keyword>
<evidence type="ECO:0000259" key="2">
    <source>
        <dbReference type="Pfam" id="PF02617"/>
    </source>
</evidence>
<dbReference type="GO" id="GO:0006508">
    <property type="term" value="P:proteolysis"/>
    <property type="evidence" value="ECO:0007669"/>
    <property type="project" value="UniProtKB-UniRule"/>
</dbReference>
<feature type="domain" description="Adaptor protein ClpS core" evidence="2">
    <location>
        <begin position="14"/>
        <end position="92"/>
    </location>
</feature>
<dbReference type="HAMAP" id="MF_00302">
    <property type="entry name" value="ClpS"/>
    <property type="match status" value="1"/>
</dbReference>
<gene>
    <name evidence="1 3" type="primary">clpS</name>
    <name evidence="3" type="ORF">H0A76_11810</name>
</gene>
<dbReference type="Proteomes" id="UP000568751">
    <property type="component" value="Unassembled WGS sequence"/>
</dbReference>
<dbReference type="InterPro" id="IPR022935">
    <property type="entry name" value="ClpS"/>
</dbReference>
<dbReference type="PANTHER" id="PTHR33473">
    <property type="entry name" value="ATP-DEPENDENT CLP PROTEASE ADAPTER PROTEIN CLPS1, CHLOROPLASTIC"/>
    <property type="match status" value="1"/>
</dbReference>